<evidence type="ECO:0000313" key="2">
    <source>
        <dbReference type="Proteomes" id="UP000230639"/>
    </source>
</evidence>
<sequence length="67" mass="7358">MIAIAQQGDTVDAICWRYFGATRGITEEVYRINPDLAETGPVLSQGQAVILPDVAPAQEKTLIQLWD</sequence>
<dbReference type="Proteomes" id="UP000230639">
    <property type="component" value="Chromosome"/>
</dbReference>
<reference evidence="1 2" key="1">
    <citation type="submission" date="2017-09" db="EMBL/GenBank/DDBJ databases">
        <title>Complete genome of Salmonella enterica subsp. diarizonae isolated from stool of a patient with bacterial enteropathy.</title>
        <authorList>
            <person name="Zhou J."/>
            <person name="Chen Q."/>
            <person name="Guo L."/>
            <person name="Fan J."/>
        </authorList>
    </citation>
    <scope>NUCLEOTIDE SEQUENCE [LARGE SCALE GENOMIC DNA]</scope>
    <source>
        <strain evidence="1 2">HZS154</strain>
    </source>
</reference>
<dbReference type="Pfam" id="PF05489">
    <property type="entry name" value="Phage_tail_X"/>
    <property type="match status" value="1"/>
</dbReference>
<name>A0A2I5HF97_SALDZ</name>
<dbReference type="EMBL" id="CP023345">
    <property type="protein sequence ID" value="ATW54228.1"/>
    <property type="molecule type" value="Genomic_DNA"/>
</dbReference>
<accession>A0A2I5HF97</accession>
<dbReference type="RefSeq" id="WP_100212339.1">
    <property type="nucleotide sequence ID" value="NZ_CP023345.1"/>
</dbReference>
<organism evidence="1 2">
    <name type="scientific">Salmonella diarizonae</name>
    <dbReference type="NCBI Taxonomy" id="59204"/>
    <lineage>
        <taxon>Bacteria</taxon>
        <taxon>Pseudomonadati</taxon>
        <taxon>Pseudomonadota</taxon>
        <taxon>Gammaproteobacteria</taxon>
        <taxon>Enterobacterales</taxon>
        <taxon>Enterobacteriaceae</taxon>
        <taxon>Salmonella</taxon>
    </lineage>
</organism>
<gene>
    <name evidence="1" type="ORF">CNQ75_06630</name>
</gene>
<proteinExistence type="predicted"/>
<dbReference type="InterPro" id="IPR008861">
    <property type="entry name" value="GpX-like"/>
</dbReference>
<protein>
    <submittedName>
        <fullName evidence="1">Phage tail protein</fullName>
    </submittedName>
</protein>
<evidence type="ECO:0000313" key="1">
    <source>
        <dbReference type="EMBL" id="ATW54228.1"/>
    </source>
</evidence>
<dbReference type="AlphaFoldDB" id="A0A2I5HF97"/>